<dbReference type="SUPFAM" id="SSF52047">
    <property type="entry name" value="RNI-like"/>
    <property type="match status" value="1"/>
</dbReference>
<keyword evidence="3" id="KW-1185">Reference proteome</keyword>
<proteinExistence type="predicted"/>
<dbReference type="EMBL" id="DF848950">
    <property type="protein sequence ID" value="GAT55283.1"/>
    <property type="molecule type" value="Genomic_DNA"/>
</dbReference>
<evidence type="ECO:0000313" key="3">
    <source>
        <dbReference type="Proteomes" id="UP000815677"/>
    </source>
</evidence>
<reference evidence="2" key="1">
    <citation type="submission" date="2014-09" db="EMBL/GenBank/DDBJ databases">
        <title>Genome sequence of the luminous mushroom Mycena chlorophos for searching fungal bioluminescence genes.</title>
        <authorList>
            <person name="Tanaka Y."/>
            <person name="Kasuga D."/>
            <person name="Oba Y."/>
            <person name="Hase S."/>
            <person name="Sato K."/>
            <person name="Oba Y."/>
            <person name="Sakakibara Y."/>
        </authorList>
    </citation>
    <scope>NUCLEOTIDE SEQUENCE</scope>
</reference>
<feature type="domain" description="F-box" evidence="1">
    <location>
        <begin position="15"/>
        <end position="61"/>
    </location>
</feature>
<dbReference type="InterPro" id="IPR001810">
    <property type="entry name" value="F-box_dom"/>
</dbReference>
<sequence length="484" mass="55483">MPRVQSRPDYSLKCPAEILQTIFLGNSQVDLGSFHFGTNCSQVCRRWRDVAINTAELWSTIRVEGRANVLKVETFLTRARNRPLKIFIQTQITCLLQSPVLDRTDMINERDYLESGPRTTDNVHGLLPSFSPSTAALVMAFPARKRPSRLPLETPMGLSELAELLDILSAKWSQWRTIEFTAHRGPLLESFFYRLSTLPSAENHIFEMGVFYTGRSLLYDSTAQDQILFDGSFYPAFQRAVFQRVILDWAKSAPTMASLMILDIESHTVSYESLRDAVSGSRILTELAIRSFKPLGPRLEIILPCLESLTLTRLVDKDLADLFQALTVPILSKLDLEFGSLWIYERFLETIQTEKYLPMWSRLTHLTLTETKWNRPQALKVLNNLNLLESLSLRYCTKKNEFCATLMANPELCPKLVKLLIPDNIPYEKMIDYLDLRSFRGTSLQQLAFFGSDSDESREKAILLRRRVKRVDSYTLSISDEDID</sequence>
<dbReference type="Gene3D" id="3.80.10.10">
    <property type="entry name" value="Ribonuclease Inhibitor"/>
    <property type="match status" value="1"/>
</dbReference>
<accession>A0ABQ0LW46</accession>
<gene>
    <name evidence="2" type="ORF">MCHLO_12067</name>
</gene>
<dbReference type="Pfam" id="PF12937">
    <property type="entry name" value="F-box-like"/>
    <property type="match status" value="1"/>
</dbReference>
<name>A0ABQ0LW46_MYCCL</name>
<dbReference type="InterPro" id="IPR032675">
    <property type="entry name" value="LRR_dom_sf"/>
</dbReference>
<dbReference type="Gene3D" id="1.20.1280.50">
    <property type="match status" value="1"/>
</dbReference>
<dbReference type="Proteomes" id="UP000815677">
    <property type="component" value="Unassembled WGS sequence"/>
</dbReference>
<evidence type="ECO:0000313" key="2">
    <source>
        <dbReference type="EMBL" id="GAT55283.1"/>
    </source>
</evidence>
<organism evidence="2 3">
    <name type="scientific">Mycena chlorophos</name>
    <name type="common">Agaric fungus</name>
    <name type="synonym">Agaricus chlorophos</name>
    <dbReference type="NCBI Taxonomy" id="658473"/>
    <lineage>
        <taxon>Eukaryota</taxon>
        <taxon>Fungi</taxon>
        <taxon>Dikarya</taxon>
        <taxon>Basidiomycota</taxon>
        <taxon>Agaricomycotina</taxon>
        <taxon>Agaricomycetes</taxon>
        <taxon>Agaricomycetidae</taxon>
        <taxon>Agaricales</taxon>
        <taxon>Marasmiineae</taxon>
        <taxon>Mycenaceae</taxon>
        <taxon>Mycena</taxon>
    </lineage>
</organism>
<protein>
    <recommendedName>
        <fullName evidence="1">F-box domain-containing protein</fullName>
    </recommendedName>
</protein>
<evidence type="ECO:0000259" key="1">
    <source>
        <dbReference type="Pfam" id="PF12937"/>
    </source>
</evidence>